<dbReference type="Proteomes" id="UP000053257">
    <property type="component" value="Unassembled WGS sequence"/>
</dbReference>
<feature type="domain" description="BRO1" evidence="3">
    <location>
        <begin position="3"/>
        <end position="486"/>
    </location>
</feature>
<gene>
    <name evidence="4" type="ORF">PHLGIDRAFT_104576</name>
</gene>
<sequence>MPNLLTIPFKKTFDVPIKQRVRDYISQYHTDVHPDALKWDISRWEALRKDGVGGVVHVDRVKASTVYHAQLVFILTKLPLDIGLDIPYAPVFNSAAPPMTLRNLAYERASVLFNLAALYSQLAAGQDRSTPQGLKQMIAYYQSAAGSLHQLATSAAPKFLSSIPDGISATEFSGAFIESLQSLMLAQAQEGVWQRAVIDSYKNGVIAKLATKVASFYNASLRAITEAEPSVRQLFSAGWLAHLETKQYHFEGVAQYRKSLDDSSAGRYGEEVARLTLANMVVKSGYEIARRNAVAPAVLQDIKSLLDTVQQTLTTAERDNDLIYHQVVPSASTLLAISEVSMVQPMIPGGVADPRTALGNDAVIFGELLGHGARVAIELYQDRRKNWIEEEITDRARLLDDDSTSTLRSLNLPAALEALEKPVGLPPSLLKKAEEVRQEDGPAKIETSINDVQKLAERNLGLLNEALDLLDQEAEEDEVFQEDAPSVRQPSSEANRDLVAKAQRYRGILDGGMQSDTTVRQKWDEWQRFIVQLTWSNEELEGAVPSSTVSLTSGKLGSRSPNSTQAHARQLRVLLESLDDIQRSRNQLVSRATRLAASEDITPRILKAASAIERWVEVHPSMFEDVIDDELSKYDKFREEIEEGEQQQEVLLDSIKERNALFLQSRKEDPSVKEREHALQSLDLAYHKYREISRNLDEGLKFYNDIGDILARLRQDCREWCNYRRDEMNSLLRSMQSMSLGSDAAETPIAASSSERIVPDNHSDNDSLEAPEAHSPESPSSGPSPPSATHASSARAAPSPAPQPAPQPTPHRRHPRTIIDLPPPDSDEWEAAVLPPPPPPSVKKKAPASKRSR</sequence>
<dbReference type="PANTHER" id="PTHR23030:SF39">
    <property type="entry name" value="PROGRAMMED CELL DEATH 6-INTERACTING PROTEIN"/>
    <property type="match status" value="1"/>
</dbReference>
<evidence type="ECO:0000313" key="4">
    <source>
        <dbReference type="EMBL" id="KIP08198.1"/>
    </source>
</evidence>
<evidence type="ECO:0000313" key="5">
    <source>
        <dbReference type="Proteomes" id="UP000053257"/>
    </source>
</evidence>
<feature type="compositionally biased region" description="Basic residues" evidence="2">
    <location>
        <begin position="842"/>
        <end position="853"/>
    </location>
</feature>
<dbReference type="STRING" id="745531.A0A0C3PN55"/>
<name>A0A0C3PN55_PHLG1</name>
<dbReference type="Gene3D" id="1.25.40.280">
    <property type="entry name" value="alix/aip1 like domains"/>
    <property type="match status" value="1"/>
</dbReference>
<evidence type="ECO:0000259" key="3">
    <source>
        <dbReference type="PROSITE" id="PS51180"/>
    </source>
</evidence>
<dbReference type="Pfam" id="PF13949">
    <property type="entry name" value="ALIX_LYPXL_bnd"/>
    <property type="match status" value="1"/>
</dbReference>
<dbReference type="GO" id="GO:0005768">
    <property type="term" value="C:endosome"/>
    <property type="evidence" value="ECO:0007669"/>
    <property type="project" value="TreeGrafter"/>
</dbReference>
<dbReference type="AlphaFoldDB" id="A0A0C3PN55"/>
<dbReference type="InterPro" id="IPR025304">
    <property type="entry name" value="ALIX_V_dom"/>
</dbReference>
<reference evidence="4 5" key="1">
    <citation type="journal article" date="2014" name="PLoS Genet.">
        <title>Analysis of the Phlebiopsis gigantea genome, transcriptome and secretome provides insight into its pioneer colonization strategies of wood.</title>
        <authorList>
            <person name="Hori C."/>
            <person name="Ishida T."/>
            <person name="Igarashi K."/>
            <person name="Samejima M."/>
            <person name="Suzuki H."/>
            <person name="Master E."/>
            <person name="Ferreira P."/>
            <person name="Ruiz-Duenas F.J."/>
            <person name="Held B."/>
            <person name="Canessa P."/>
            <person name="Larrondo L.F."/>
            <person name="Schmoll M."/>
            <person name="Druzhinina I.S."/>
            <person name="Kubicek C.P."/>
            <person name="Gaskell J.A."/>
            <person name="Kersten P."/>
            <person name="St John F."/>
            <person name="Glasner J."/>
            <person name="Sabat G."/>
            <person name="Splinter BonDurant S."/>
            <person name="Syed K."/>
            <person name="Yadav J."/>
            <person name="Mgbeahuruike A.C."/>
            <person name="Kovalchuk A."/>
            <person name="Asiegbu F.O."/>
            <person name="Lackner G."/>
            <person name="Hoffmeister D."/>
            <person name="Rencoret J."/>
            <person name="Gutierrez A."/>
            <person name="Sun H."/>
            <person name="Lindquist E."/>
            <person name="Barry K."/>
            <person name="Riley R."/>
            <person name="Grigoriev I.V."/>
            <person name="Henrissat B."/>
            <person name="Kues U."/>
            <person name="Berka R.M."/>
            <person name="Martinez A.T."/>
            <person name="Covert S.F."/>
            <person name="Blanchette R.A."/>
            <person name="Cullen D."/>
        </authorList>
    </citation>
    <scope>NUCLEOTIDE SEQUENCE [LARGE SCALE GENOMIC DNA]</scope>
    <source>
        <strain evidence="4 5">11061_1 CR5-6</strain>
    </source>
</reference>
<evidence type="ECO:0000256" key="1">
    <source>
        <dbReference type="ARBA" id="ARBA00038154"/>
    </source>
</evidence>
<dbReference type="Pfam" id="PF03097">
    <property type="entry name" value="BRO1"/>
    <property type="match status" value="1"/>
</dbReference>
<dbReference type="Gene3D" id="1.20.140.50">
    <property type="entry name" value="alix/aip1 like domains"/>
    <property type="match status" value="1"/>
</dbReference>
<feature type="compositionally biased region" description="Pro residues" evidence="2">
    <location>
        <begin position="799"/>
        <end position="809"/>
    </location>
</feature>
<feature type="region of interest" description="Disordered" evidence="2">
    <location>
        <begin position="743"/>
        <end position="853"/>
    </location>
</feature>
<proteinExistence type="inferred from homology"/>
<dbReference type="InterPro" id="IPR004328">
    <property type="entry name" value="BRO1_dom"/>
</dbReference>
<dbReference type="SMART" id="SM01041">
    <property type="entry name" value="BRO1"/>
    <property type="match status" value="1"/>
</dbReference>
<dbReference type="InterPro" id="IPR038499">
    <property type="entry name" value="BRO1_sf"/>
</dbReference>
<feature type="compositionally biased region" description="Low complexity" evidence="2">
    <location>
        <begin position="776"/>
        <end position="798"/>
    </location>
</feature>
<accession>A0A0C3PN55</accession>
<keyword evidence="5" id="KW-1185">Reference proteome</keyword>
<organism evidence="4 5">
    <name type="scientific">Phlebiopsis gigantea (strain 11061_1 CR5-6)</name>
    <name type="common">White-rot fungus</name>
    <name type="synonym">Peniophora gigantea</name>
    <dbReference type="NCBI Taxonomy" id="745531"/>
    <lineage>
        <taxon>Eukaryota</taxon>
        <taxon>Fungi</taxon>
        <taxon>Dikarya</taxon>
        <taxon>Basidiomycota</taxon>
        <taxon>Agaricomycotina</taxon>
        <taxon>Agaricomycetes</taxon>
        <taxon>Polyporales</taxon>
        <taxon>Phanerochaetaceae</taxon>
        <taxon>Phlebiopsis</taxon>
    </lineage>
</organism>
<dbReference type="OrthoDB" id="64867at2759"/>
<protein>
    <recommendedName>
        <fullName evidence="3">BRO1 domain-containing protein</fullName>
    </recommendedName>
</protein>
<dbReference type="EMBL" id="KN840483">
    <property type="protein sequence ID" value="KIP08198.1"/>
    <property type="molecule type" value="Genomic_DNA"/>
</dbReference>
<dbReference type="PROSITE" id="PS51180">
    <property type="entry name" value="BRO1"/>
    <property type="match status" value="1"/>
</dbReference>
<dbReference type="PANTHER" id="PTHR23030">
    <property type="entry name" value="PCD6 INTERACTING PROTEIN-RELATED"/>
    <property type="match status" value="1"/>
</dbReference>
<dbReference type="Gene3D" id="1.20.120.560">
    <property type="entry name" value="alix/aip1 in complex with the ypdl late domain"/>
    <property type="match status" value="1"/>
</dbReference>
<comment type="similarity">
    <text evidence="1">Belongs to the palA/RIM20 family.</text>
</comment>
<feature type="compositionally biased region" description="Basic and acidic residues" evidence="2">
    <location>
        <begin position="757"/>
        <end position="775"/>
    </location>
</feature>
<dbReference type="HOGENOM" id="CLU_007181_2_1_1"/>
<evidence type="ECO:0000256" key="2">
    <source>
        <dbReference type="SAM" id="MobiDB-lite"/>
    </source>
</evidence>